<comment type="caution">
    <text evidence="1">The sequence shown here is derived from an EMBL/GenBank/DDBJ whole genome shotgun (WGS) entry which is preliminary data.</text>
</comment>
<proteinExistence type="predicted"/>
<dbReference type="Proteomes" id="UP000241167">
    <property type="component" value="Unassembled WGS sequence"/>
</dbReference>
<dbReference type="RefSeq" id="WP_106515089.1">
    <property type="nucleotide sequence ID" value="NZ_PXYI01000008.1"/>
</dbReference>
<dbReference type="AlphaFoldDB" id="A0A2P7QI59"/>
<reference evidence="1 2" key="1">
    <citation type="submission" date="2018-03" db="EMBL/GenBank/DDBJ databases">
        <title>The draft genome of Sphingosinicella sp. GL-C-18.</title>
        <authorList>
            <person name="Liu L."/>
            <person name="Li L."/>
            <person name="Liang L."/>
            <person name="Zhang X."/>
            <person name="Wang T."/>
        </authorList>
    </citation>
    <scope>NUCLEOTIDE SEQUENCE [LARGE SCALE GENOMIC DNA]</scope>
    <source>
        <strain evidence="1 2">GL-C-18</strain>
    </source>
</reference>
<evidence type="ECO:0000313" key="1">
    <source>
        <dbReference type="EMBL" id="PSJ37645.1"/>
    </source>
</evidence>
<gene>
    <name evidence="1" type="ORF">C7I55_21505</name>
</gene>
<sequence length="72" mass="7834">MTANPPPSDTEIERAVSDGKEAIVRANLMVRASREFLLVMKSAGDDLVRADAACRHNSALEPQPIRSSERKG</sequence>
<name>A0A2P7QI59_9SPHN</name>
<dbReference type="EMBL" id="PXYI01000008">
    <property type="protein sequence ID" value="PSJ37645.1"/>
    <property type="molecule type" value="Genomic_DNA"/>
</dbReference>
<dbReference type="OrthoDB" id="9990687at2"/>
<organism evidence="1 2">
    <name type="scientific">Allosphingosinicella deserti</name>
    <dbReference type="NCBI Taxonomy" id="2116704"/>
    <lineage>
        <taxon>Bacteria</taxon>
        <taxon>Pseudomonadati</taxon>
        <taxon>Pseudomonadota</taxon>
        <taxon>Alphaproteobacteria</taxon>
        <taxon>Sphingomonadales</taxon>
        <taxon>Sphingomonadaceae</taxon>
        <taxon>Allosphingosinicella</taxon>
    </lineage>
</organism>
<evidence type="ECO:0000313" key="2">
    <source>
        <dbReference type="Proteomes" id="UP000241167"/>
    </source>
</evidence>
<keyword evidence="2" id="KW-1185">Reference proteome</keyword>
<accession>A0A2P7QI59</accession>
<protein>
    <submittedName>
        <fullName evidence="1">Uncharacterized protein</fullName>
    </submittedName>
</protein>